<dbReference type="EMBL" id="JAUTXT010000019">
    <property type="protein sequence ID" value="KAK3674477.1"/>
    <property type="molecule type" value="Genomic_DNA"/>
</dbReference>
<proteinExistence type="predicted"/>
<evidence type="ECO:0000313" key="2">
    <source>
        <dbReference type="EMBL" id="KAK3674477.1"/>
    </source>
</evidence>
<name>A0AAE0WMJ6_9PEZI</name>
<feature type="compositionally biased region" description="Basic residues" evidence="1">
    <location>
        <begin position="172"/>
        <end position="182"/>
    </location>
</feature>
<evidence type="ECO:0000313" key="3">
    <source>
        <dbReference type="Proteomes" id="UP001274830"/>
    </source>
</evidence>
<sequence length="295" mass="32497">MEDGSEPVFRSNKRRKVLRRRAEDDENLESISPEVNGDGELEGHHEPAQRVQKPLAKKHGIAFTSQSRPQSTEVESNDQIAIVAIHPSRDASVVPGANRFIKPTGKTEVTDDKHMTAFVDSKLAEMRSALSTNATDDEDNDVDSPAADEDGHLSGANPTQAPTSIVAQQRQRNGRRRKPRQPRPRDPNDIARASLIDDIMKESSSSHYDRAAPERTSQPKTDNEDTAAEAFKAQYLQDLAERHRRKPAAPPPFSKLAQAKANDRAAHGPKLGGSRSQRERMKAAQAEAGKEGVKK</sequence>
<accession>A0AAE0WMJ6</accession>
<protein>
    <submittedName>
        <fullName evidence="2">Uncharacterized protein</fullName>
    </submittedName>
</protein>
<feature type="compositionally biased region" description="Acidic residues" evidence="1">
    <location>
        <begin position="135"/>
        <end position="148"/>
    </location>
</feature>
<dbReference type="AlphaFoldDB" id="A0AAE0WMJ6"/>
<keyword evidence="3" id="KW-1185">Reference proteome</keyword>
<dbReference type="Proteomes" id="UP001274830">
    <property type="component" value="Unassembled WGS sequence"/>
</dbReference>
<gene>
    <name evidence="2" type="ORF">LTR78_005563</name>
</gene>
<organism evidence="2 3">
    <name type="scientific">Recurvomyces mirabilis</name>
    <dbReference type="NCBI Taxonomy" id="574656"/>
    <lineage>
        <taxon>Eukaryota</taxon>
        <taxon>Fungi</taxon>
        <taxon>Dikarya</taxon>
        <taxon>Ascomycota</taxon>
        <taxon>Pezizomycotina</taxon>
        <taxon>Dothideomycetes</taxon>
        <taxon>Dothideomycetidae</taxon>
        <taxon>Mycosphaerellales</taxon>
        <taxon>Teratosphaeriaceae</taxon>
        <taxon>Recurvomyces</taxon>
    </lineage>
</organism>
<comment type="caution">
    <text evidence="2">The sequence shown here is derived from an EMBL/GenBank/DDBJ whole genome shotgun (WGS) entry which is preliminary data.</text>
</comment>
<reference evidence="2" key="1">
    <citation type="submission" date="2023-07" db="EMBL/GenBank/DDBJ databases">
        <title>Black Yeasts Isolated from many extreme environments.</title>
        <authorList>
            <person name="Coleine C."/>
            <person name="Stajich J.E."/>
            <person name="Selbmann L."/>
        </authorList>
    </citation>
    <scope>NUCLEOTIDE SEQUENCE</scope>
    <source>
        <strain evidence="2">CCFEE 5485</strain>
    </source>
</reference>
<feature type="compositionally biased region" description="Basic and acidic residues" evidence="1">
    <location>
        <begin position="276"/>
        <end position="295"/>
    </location>
</feature>
<feature type="region of interest" description="Disordered" evidence="1">
    <location>
        <begin position="129"/>
        <end position="295"/>
    </location>
</feature>
<feature type="compositionally biased region" description="Polar residues" evidence="1">
    <location>
        <begin position="63"/>
        <end position="76"/>
    </location>
</feature>
<feature type="compositionally biased region" description="Polar residues" evidence="1">
    <location>
        <begin position="156"/>
        <end position="167"/>
    </location>
</feature>
<feature type="region of interest" description="Disordered" evidence="1">
    <location>
        <begin position="1"/>
        <end position="76"/>
    </location>
</feature>
<evidence type="ECO:0000256" key="1">
    <source>
        <dbReference type="SAM" id="MobiDB-lite"/>
    </source>
</evidence>